<dbReference type="Gene3D" id="3.40.50.1820">
    <property type="entry name" value="alpha/beta hydrolase"/>
    <property type="match status" value="1"/>
</dbReference>
<keyword evidence="2" id="KW-0472">Membrane</keyword>
<protein>
    <submittedName>
        <fullName evidence="4">Si:dkey-193c22.1</fullName>
    </submittedName>
</protein>
<dbReference type="eggNOG" id="KOG1516">
    <property type="taxonomic scope" value="Eukaryota"/>
</dbReference>
<dbReference type="InterPro" id="IPR029058">
    <property type="entry name" value="AB_hydrolase_fold"/>
</dbReference>
<dbReference type="SUPFAM" id="SSF53474">
    <property type="entry name" value="alpha/beta-Hydrolases"/>
    <property type="match status" value="1"/>
</dbReference>
<sequence length="372" mass="43005">NIWFVNQIHLPIRFWCMLMTAGLLLVGLPYSVCVAAQWYYGWPDKPGYKKYIEALNPRRIYRLTIVTLDLLKYFKYGILHFQMKSWYKNEENSKYYQKGIVYGRKGKKLDLYYPPKRNKSEATLAPVVVFIYGGAWSSGERSLYCLLARQMTEELNTTVICPDYCTYPEGNVLAMVQDIADCLIWVQENGQKFGFDEDNIIVIGHSSGAHLATLATLFLTDARDELFIDSKKQRETASSIRGVIGLSGIYNIVEYYEHEQKRGIEYLSSMTRAMNGEENFPYYSPVHIVKKLSKDKLSRVPQFVLLHGDCDIVVLADSSVKFYELLTSLSVKVSLHLLGGVHHNEMVIDLMLPSRPYYRPIFRCIQQEFRKL</sequence>
<dbReference type="EMBL" id="AYCK01009775">
    <property type="status" value="NOT_ANNOTATED_CDS"/>
    <property type="molecule type" value="Genomic_DNA"/>
</dbReference>
<organism evidence="4 5">
    <name type="scientific">Poecilia formosa</name>
    <name type="common">Amazon molly</name>
    <name type="synonym">Limia formosa</name>
    <dbReference type="NCBI Taxonomy" id="48698"/>
    <lineage>
        <taxon>Eukaryota</taxon>
        <taxon>Metazoa</taxon>
        <taxon>Chordata</taxon>
        <taxon>Craniata</taxon>
        <taxon>Vertebrata</taxon>
        <taxon>Euteleostomi</taxon>
        <taxon>Actinopterygii</taxon>
        <taxon>Neopterygii</taxon>
        <taxon>Teleostei</taxon>
        <taxon>Neoteleostei</taxon>
        <taxon>Acanthomorphata</taxon>
        <taxon>Ovalentaria</taxon>
        <taxon>Atherinomorphae</taxon>
        <taxon>Cyprinodontiformes</taxon>
        <taxon>Poeciliidae</taxon>
        <taxon>Poeciliinae</taxon>
        <taxon>Poecilia</taxon>
    </lineage>
</organism>
<dbReference type="GeneTree" id="ENSGT00500000045469"/>
<dbReference type="InterPro" id="IPR049492">
    <property type="entry name" value="BD-FAE-like_dom"/>
</dbReference>
<reference evidence="4" key="3">
    <citation type="submission" date="2025-09" db="UniProtKB">
        <authorList>
            <consortium name="Ensembl"/>
        </authorList>
    </citation>
    <scope>IDENTIFICATION</scope>
</reference>
<dbReference type="GO" id="GO:0004061">
    <property type="term" value="F:arylformamidase activity"/>
    <property type="evidence" value="ECO:0007669"/>
    <property type="project" value="TreeGrafter"/>
</dbReference>
<evidence type="ECO:0000256" key="2">
    <source>
        <dbReference type="SAM" id="Phobius"/>
    </source>
</evidence>
<keyword evidence="1" id="KW-0378">Hydrolase</keyword>
<dbReference type="Ensembl" id="ENSPFOT00000026410.1">
    <property type="protein sequence ID" value="ENSPFOP00000022697.1"/>
    <property type="gene ID" value="ENSPFOG00000022840.1"/>
</dbReference>
<reference evidence="5" key="1">
    <citation type="submission" date="2013-10" db="EMBL/GenBank/DDBJ databases">
        <authorList>
            <person name="Schartl M."/>
            <person name="Warren W."/>
        </authorList>
    </citation>
    <scope>NUCLEOTIDE SEQUENCE [LARGE SCALE GENOMIC DNA]</scope>
    <source>
        <strain evidence="5">female</strain>
    </source>
</reference>
<name>A0A096LU56_POEFO</name>
<proteinExistence type="predicted"/>
<feature type="domain" description="BD-FAE-like" evidence="3">
    <location>
        <begin position="109"/>
        <end position="325"/>
    </location>
</feature>
<dbReference type="AlphaFoldDB" id="A0A096LU56"/>
<evidence type="ECO:0000313" key="4">
    <source>
        <dbReference type="Ensembl" id="ENSPFOP00000022697.1"/>
    </source>
</evidence>
<accession>A0A096LU56</accession>
<dbReference type="OMA" id="MDHYQHE"/>
<keyword evidence="2" id="KW-1133">Transmembrane helix</keyword>
<dbReference type="STRING" id="48698.ENSPFOP00000022697"/>
<evidence type="ECO:0000259" key="3">
    <source>
        <dbReference type="Pfam" id="PF20434"/>
    </source>
</evidence>
<dbReference type="Pfam" id="PF20434">
    <property type="entry name" value="BD-FAE"/>
    <property type="match status" value="1"/>
</dbReference>
<evidence type="ECO:0000256" key="1">
    <source>
        <dbReference type="ARBA" id="ARBA00022801"/>
    </source>
</evidence>
<dbReference type="InterPro" id="IPR050300">
    <property type="entry name" value="GDXG_lipolytic_enzyme"/>
</dbReference>
<dbReference type="Proteomes" id="UP000028760">
    <property type="component" value="Unassembled WGS sequence"/>
</dbReference>
<reference evidence="4" key="2">
    <citation type="submission" date="2025-08" db="UniProtKB">
        <authorList>
            <consortium name="Ensembl"/>
        </authorList>
    </citation>
    <scope>IDENTIFICATION</scope>
</reference>
<evidence type="ECO:0000313" key="5">
    <source>
        <dbReference type="Proteomes" id="UP000028760"/>
    </source>
</evidence>
<feature type="transmembrane region" description="Helical" evidence="2">
    <location>
        <begin position="12"/>
        <end position="40"/>
    </location>
</feature>
<keyword evidence="2" id="KW-0812">Transmembrane</keyword>
<keyword evidence="5" id="KW-1185">Reference proteome</keyword>
<dbReference type="PANTHER" id="PTHR48081:SF33">
    <property type="entry name" value="KYNURENINE FORMAMIDASE"/>
    <property type="match status" value="1"/>
</dbReference>
<dbReference type="PANTHER" id="PTHR48081">
    <property type="entry name" value="AB HYDROLASE SUPERFAMILY PROTEIN C4A8.06C"/>
    <property type="match status" value="1"/>
</dbReference>